<dbReference type="SUPFAM" id="SSF55874">
    <property type="entry name" value="ATPase domain of HSP90 chaperone/DNA topoisomerase II/histidine kinase"/>
    <property type="match status" value="1"/>
</dbReference>
<dbReference type="PANTHER" id="PTHR24421:SF10">
    <property type="entry name" value="NITRATE_NITRITE SENSOR PROTEIN NARQ"/>
    <property type="match status" value="1"/>
</dbReference>
<dbReference type="Pfam" id="PF23539">
    <property type="entry name" value="DUF7134"/>
    <property type="match status" value="1"/>
</dbReference>
<dbReference type="InterPro" id="IPR050482">
    <property type="entry name" value="Sensor_HK_TwoCompSys"/>
</dbReference>
<keyword evidence="14" id="KW-1185">Reference proteome</keyword>
<feature type="domain" description="DUF7134" evidence="12">
    <location>
        <begin position="87"/>
        <end position="195"/>
    </location>
</feature>
<dbReference type="Gene3D" id="1.20.5.1930">
    <property type="match status" value="1"/>
</dbReference>
<sequence length="439" mass="47485">MKLTAVRERVRDGIRLLRPSGPMPPLSGRDQIFDVVLALSLLILAILGGDESGDAEYRGPVEVDPGFPPGLPPIHRVAEPFLPIEHEQTGWSLVMFLVVLPLVFRRRFPLAMLWVVLCMAPLVSDYDSYDAALRLSFYACVIAAYSAAVYSPYRILALASLPIAALIYTQIREPALPTVPDDAVPFLILIPIAVAATGLRRWKHRADERHEQLSALEREQAEALRRAAEHERARIARELHDVVTHNVSVMVIQAGAARKVMEASPDQAREALLAVEAGGRAAMAELRHVMGLLTMDSDGPDPAATSDLTPQPGLDRLEALVQRVRDTGIAVDLTVTGEPRPLLPGVELTAYRVVQEALTNTVKHAAGASAEVVVDYRSDRLRVEVTDGGGKPTASAGTGNGHGLIGLRERLAVYGGELQAGRRISGGYRVTALIPLEAP</sequence>
<reference evidence="13 14" key="1">
    <citation type="submission" date="2020-08" db="EMBL/GenBank/DDBJ databases">
        <title>Sequencing the genomes of 1000 actinobacteria strains.</title>
        <authorList>
            <person name="Klenk H.-P."/>
        </authorList>
    </citation>
    <scope>NUCLEOTIDE SEQUENCE [LARGE SCALE GENOMIC DNA]</scope>
    <source>
        <strain evidence="13 14">DSM 45362</strain>
    </source>
</reference>
<evidence type="ECO:0000256" key="9">
    <source>
        <dbReference type="SAM" id="Coils"/>
    </source>
</evidence>
<evidence type="ECO:0000256" key="2">
    <source>
        <dbReference type="ARBA" id="ARBA00012438"/>
    </source>
</evidence>
<dbReference type="GO" id="GO:0000155">
    <property type="term" value="F:phosphorelay sensor kinase activity"/>
    <property type="evidence" value="ECO:0007669"/>
    <property type="project" value="InterPro"/>
</dbReference>
<evidence type="ECO:0000256" key="8">
    <source>
        <dbReference type="ARBA" id="ARBA00023012"/>
    </source>
</evidence>
<dbReference type="PANTHER" id="PTHR24421">
    <property type="entry name" value="NITRATE/NITRITE SENSOR PROTEIN NARX-RELATED"/>
    <property type="match status" value="1"/>
</dbReference>
<comment type="catalytic activity">
    <reaction evidence="1">
        <text>ATP + protein L-histidine = ADP + protein N-phospho-L-histidine.</text>
        <dbReference type="EC" id="2.7.13.3"/>
    </reaction>
</comment>
<evidence type="ECO:0000256" key="7">
    <source>
        <dbReference type="ARBA" id="ARBA00022840"/>
    </source>
</evidence>
<name>A0A841C308_9ACTN</name>
<accession>A0A841C308</accession>
<evidence type="ECO:0000259" key="10">
    <source>
        <dbReference type="Pfam" id="PF02518"/>
    </source>
</evidence>
<dbReference type="Proteomes" id="UP000587527">
    <property type="component" value="Unassembled WGS sequence"/>
</dbReference>
<protein>
    <recommendedName>
        <fullName evidence="2">histidine kinase</fullName>
        <ecNumber evidence="2">2.7.13.3</ecNumber>
    </recommendedName>
</protein>
<keyword evidence="7" id="KW-0067">ATP-binding</keyword>
<evidence type="ECO:0000256" key="3">
    <source>
        <dbReference type="ARBA" id="ARBA00022553"/>
    </source>
</evidence>
<keyword evidence="4" id="KW-0808">Transferase</keyword>
<dbReference type="Gene3D" id="3.30.565.10">
    <property type="entry name" value="Histidine kinase-like ATPase, C-terminal domain"/>
    <property type="match status" value="1"/>
</dbReference>
<evidence type="ECO:0000313" key="14">
    <source>
        <dbReference type="Proteomes" id="UP000587527"/>
    </source>
</evidence>
<dbReference type="CDD" id="cd16917">
    <property type="entry name" value="HATPase_UhpB-NarQ-NarX-like"/>
    <property type="match status" value="1"/>
</dbReference>
<evidence type="ECO:0000256" key="4">
    <source>
        <dbReference type="ARBA" id="ARBA00022679"/>
    </source>
</evidence>
<keyword evidence="6 13" id="KW-0418">Kinase</keyword>
<keyword evidence="9" id="KW-0175">Coiled coil</keyword>
<dbReference type="InterPro" id="IPR011712">
    <property type="entry name" value="Sig_transdc_His_kin_sub3_dim/P"/>
</dbReference>
<keyword evidence="3" id="KW-0597">Phosphoprotein</keyword>
<evidence type="ECO:0000256" key="1">
    <source>
        <dbReference type="ARBA" id="ARBA00000085"/>
    </source>
</evidence>
<dbReference type="AlphaFoldDB" id="A0A841C308"/>
<proteinExistence type="predicted"/>
<dbReference type="InterPro" id="IPR055558">
    <property type="entry name" value="DUF7134"/>
</dbReference>
<gene>
    <name evidence="13" type="ORF">F4553_007729</name>
</gene>
<dbReference type="EMBL" id="JACHMN010000003">
    <property type="protein sequence ID" value="MBB5874295.1"/>
    <property type="molecule type" value="Genomic_DNA"/>
</dbReference>
<dbReference type="EC" id="2.7.13.3" evidence="2"/>
<comment type="caution">
    <text evidence="13">The sequence shown here is derived from an EMBL/GenBank/DDBJ whole genome shotgun (WGS) entry which is preliminary data.</text>
</comment>
<dbReference type="GO" id="GO:0016020">
    <property type="term" value="C:membrane"/>
    <property type="evidence" value="ECO:0007669"/>
    <property type="project" value="InterPro"/>
</dbReference>
<dbReference type="Pfam" id="PF02518">
    <property type="entry name" value="HATPase_c"/>
    <property type="match status" value="1"/>
</dbReference>
<evidence type="ECO:0000256" key="6">
    <source>
        <dbReference type="ARBA" id="ARBA00022777"/>
    </source>
</evidence>
<dbReference type="InterPro" id="IPR003594">
    <property type="entry name" value="HATPase_dom"/>
</dbReference>
<organism evidence="13 14">
    <name type="scientific">Allocatelliglobosispora scoriae</name>
    <dbReference type="NCBI Taxonomy" id="643052"/>
    <lineage>
        <taxon>Bacteria</taxon>
        <taxon>Bacillati</taxon>
        <taxon>Actinomycetota</taxon>
        <taxon>Actinomycetes</taxon>
        <taxon>Micromonosporales</taxon>
        <taxon>Micromonosporaceae</taxon>
        <taxon>Allocatelliglobosispora</taxon>
    </lineage>
</organism>
<keyword evidence="5" id="KW-0547">Nucleotide-binding</keyword>
<dbReference type="GO" id="GO:0005524">
    <property type="term" value="F:ATP binding"/>
    <property type="evidence" value="ECO:0007669"/>
    <property type="project" value="UniProtKB-KW"/>
</dbReference>
<evidence type="ECO:0000256" key="5">
    <source>
        <dbReference type="ARBA" id="ARBA00022741"/>
    </source>
</evidence>
<dbReference type="Pfam" id="PF07730">
    <property type="entry name" value="HisKA_3"/>
    <property type="match status" value="1"/>
</dbReference>
<feature type="domain" description="Histidine kinase/HSP90-like ATPase" evidence="10">
    <location>
        <begin position="346"/>
        <end position="437"/>
    </location>
</feature>
<evidence type="ECO:0000259" key="11">
    <source>
        <dbReference type="Pfam" id="PF07730"/>
    </source>
</evidence>
<keyword evidence="8" id="KW-0902">Two-component regulatory system</keyword>
<evidence type="ECO:0000259" key="12">
    <source>
        <dbReference type="Pfam" id="PF23539"/>
    </source>
</evidence>
<feature type="coiled-coil region" evidence="9">
    <location>
        <begin position="199"/>
        <end position="238"/>
    </location>
</feature>
<dbReference type="InterPro" id="IPR036890">
    <property type="entry name" value="HATPase_C_sf"/>
</dbReference>
<dbReference type="RefSeq" id="WP_312875546.1">
    <property type="nucleotide sequence ID" value="NZ_JACHMN010000003.1"/>
</dbReference>
<feature type="domain" description="Signal transduction histidine kinase subgroup 3 dimerisation and phosphoacceptor" evidence="11">
    <location>
        <begin position="231"/>
        <end position="293"/>
    </location>
</feature>
<dbReference type="GO" id="GO:0046983">
    <property type="term" value="F:protein dimerization activity"/>
    <property type="evidence" value="ECO:0007669"/>
    <property type="project" value="InterPro"/>
</dbReference>
<evidence type="ECO:0000313" key="13">
    <source>
        <dbReference type="EMBL" id="MBB5874295.1"/>
    </source>
</evidence>